<comment type="subcellular location">
    <subcellularLocation>
        <location evidence="1 6">Cell membrane</location>
        <topology evidence="1 6">Multi-pass membrane protein</topology>
    </subcellularLocation>
</comment>
<keyword evidence="4 6" id="KW-1133">Transmembrane helix</keyword>
<dbReference type="Pfam" id="PF00528">
    <property type="entry name" value="BPD_transp_1"/>
    <property type="match status" value="1"/>
</dbReference>
<comment type="caution">
    <text evidence="8">The sequence shown here is derived from an EMBL/GenBank/DDBJ whole genome shotgun (WGS) entry which is preliminary data.</text>
</comment>
<feature type="transmembrane region" description="Helical" evidence="6">
    <location>
        <begin position="72"/>
        <end position="90"/>
    </location>
</feature>
<evidence type="ECO:0000256" key="3">
    <source>
        <dbReference type="ARBA" id="ARBA00022692"/>
    </source>
</evidence>
<feature type="transmembrane region" description="Helical" evidence="6">
    <location>
        <begin position="135"/>
        <end position="157"/>
    </location>
</feature>
<gene>
    <name evidence="8" type="ORF">DFP86_10590</name>
</gene>
<feature type="transmembrane region" description="Helical" evidence="6">
    <location>
        <begin position="7"/>
        <end position="28"/>
    </location>
</feature>
<feature type="transmembrane region" description="Helical" evidence="6">
    <location>
        <begin position="244"/>
        <end position="265"/>
    </location>
</feature>
<comment type="similarity">
    <text evidence="6">Belongs to the binding-protein-dependent transport system permease family.</text>
</comment>
<accession>A0A4R7B8Z1</accession>
<name>A0A4R7B8Z1_9NEIS</name>
<evidence type="ECO:0000256" key="6">
    <source>
        <dbReference type="RuleBase" id="RU363032"/>
    </source>
</evidence>
<sequence>MKRYAPVQGVLALCILMSLFGLPFLRFAPNRLLTGEGLSWWQAPLGPGHWACVLPLGWLLSARWPGNRFARGADMLVAVLWLLLLPWLAGTTARQWVPDADSLARVSLGAGFWLSWGLAALLLSERLREAGWPLWRRGLIWGATILLLVGEGLVGALDDLSLLREYGNHQDAFELAFGQHIRLVVFSVLPAVVLGALLGMAAARHNRLQGPLFAVLNLIQTLPSIALFGLLLAPLAWLGERLPASGIAGIGMAPALLALMLYSLLPITRGTLAGLQQVPAAAVDAARGMGMSPRQILWRVELPLALPVFLAGVRITAVQAVGLAVVAALIGAGGFGTIMFQGLSGSALDLVLLGVIPVVAMAIAVDLLFKLISAGVARHD</sequence>
<feature type="transmembrane region" description="Helical" evidence="6">
    <location>
        <begin position="212"/>
        <end position="238"/>
    </location>
</feature>
<dbReference type="GO" id="GO:0005886">
    <property type="term" value="C:plasma membrane"/>
    <property type="evidence" value="ECO:0007669"/>
    <property type="project" value="UniProtKB-SubCell"/>
</dbReference>
<keyword evidence="3 6" id="KW-0812">Transmembrane</keyword>
<evidence type="ECO:0000259" key="7">
    <source>
        <dbReference type="PROSITE" id="PS50928"/>
    </source>
</evidence>
<dbReference type="PANTHER" id="PTHR30177">
    <property type="entry name" value="GLYCINE BETAINE/L-PROLINE TRANSPORT SYSTEM PERMEASE PROTEIN PROW"/>
    <property type="match status" value="1"/>
</dbReference>
<proteinExistence type="inferred from homology"/>
<evidence type="ECO:0000313" key="9">
    <source>
        <dbReference type="Proteomes" id="UP000295611"/>
    </source>
</evidence>
<organism evidence="8 9">
    <name type="scientific">Paludibacterium purpuratum</name>
    <dbReference type="NCBI Taxonomy" id="1144873"/>
    <lineage>
        <taxon>Bacteria</taxon>
        <taxon>Pseudomonadati</taxon>
        <taxon>Pseudomonadota</taxon>
        <taxon>Betaproteobacteria</taxon>
        <taxon>Neisseriales</taxon>
        <taxon>Chromobacteriaceae</taxon>
        <taxon>Paludibacterium</taxon>
    </lineage>
</organism>
<feature type="domain" description="ABC transmembrane type-1" evidence="7">
    <location>
        <begin position="177"/>
        <end position="369"/>
    </location>
</feature>
<keyword evidence="9" id="KW-1185">Reference proteome</keyword>
<dbReference type="Gene3D" id="1.10.3720.10">
    <property type="entry name" value="MetI-like"/>
    <property type="match status" value="1"/>
</dbReference>
<dbReference type="InterPro" id="IPR051204">
    <property type="entry name" value="ABC_transp_perm/SBD"/>
</dbReference>
<dbReference type="GO" id="GO:0031460">
    <property type="term" value="P:glycine betaine transport"/>
    <property type="evidence" value="ECO:0007669"/>
    <property type="project" value="TreeGrafter"/>
</dbReference>
<feature type="transmembrane region" description="Helical" evidence="6">
    <location>
        <begin position="304"/>
        <end position="330"/>
    </location>
</feature>
<dbReference type="Proteomes" id="UP000295611">
    <property type="component" value="Unassembled WGS sequence"/>
</dbReference>
<dbReference type="PROSITE" id="PS50928">
    <property type="entry name" value="ABC_TM1"/>
    <property type="match status" value="1"/>
</dbReference>
<evidence type="ECO:0000256" key="5">
    <source>
        <dbReference type="ARBA" id="ARBA00023136"/>
    </source>
</evidence>
<dbReference type="AlphaFoldDB" id="A0A4R7B8Z1"/>
<feature type="transmembrane region" description="Helical" evidence="6">
    <location>
        <begin position="40"/>
        <end position="60"/>
    </location>
</feature>
<dbReference type="InterPro" id="IPR035906">
    <property type="entry name" value="MetI-like_sf"/>
</dbReference>
<feature type="transmembrane region" description="Helical" evidence="6">
    <location>
        <begin position="177"/>
        <end position="200"/>
    </location>
</feature>
<reference evidence="8 9" key="1">
    <citation type="submission" date="2019-03" db="EMBL/GenBank/DDBJ databases">
        <title>Genomic Encyclopedia of Type Strains, Phase III (KMG-III): the genomes of soil and plant-associated and newly described type strains.</title>
        <authorList>
            <person name="Whitman W."/>
        </authorList>
    </citation>
    <scope>NUCLEOTIDE SEQUENCE [LARGE SCALE GENOMIC DNA]</scope>
    <source>
        <strain evidence="8 9">CECT 8976</strain>
    </source>
</reference>
<dbReference type="PANTHER" id="PTHR30177:SF30">
    <property type="entry name" value="GLYCINE BETAINE UPTAKE SYSTEM PERMEASE PROTEIN YEHY"/>
    <property type="match status" value="1"/>
</dbReference>
<evidence type="ECO:0000256" key="1">
    <source>
        <dbReference type="ARBA" id="ARBA00004651"/>
    </source>
</evidence>
<dbReference type="RefSeq" id="WP_133679662.1">
    <property type="nucleotide sequence ID" value="NZ_SNZP01000005.1"/>
</dbReference>
<keyword evidence="2 6" id="KW-0813">Transport</keyword>
<dbReference type="CDD" id="cd06261">
    <property type="entry name" value="TM_PBP2"/>
    <property type="match status" value="1"/>
</dbReference>
<dbReference type="SUPFAM" id="SSF161098">
    <property type="entry name" value="MetI-like"/>
    <property type="match status" value="1"/>
</dbReference>
<dbReference type="EMBL" id="SNZP01000005">
    <property type="protein sequence ID" value="TDR80235.1"/>
    <property type="molecule type" value="Genomic_DNA"/>
</dbReference>
<dbReference type="GO" id="GO:0055085">
    <property type="term" value="P:transmembrane transport"/>
    <property type="evidence" value="ECO:0007669"/>
    <property type="project" value="InterPro"/>
</dbReference>
<dbReference type="OrthoDB" id="9801163at2"/>
<evidence type="ECO:0000256" key="2">
    <source>
        <dbReference type="ARBA" id="ARBA00022448"/>
    </source>
</evidence>
<protein>
    <submittedName>
        <fullName evidence="8">Osmoprotectant transport system permease protein</fullName>
    </submittedName>
</protein>
<evidence type="ECO:0000313" key="8">
    <source>
        <dbReference type="EMBL" id="TDR80235.1"/>
    </source>
</evidence>
<dbReference type="InterPro" id="IPR000515">
    <property type="entry name" value="MetI-like"/>
</dbReference>
<feature type="transmembrane region" description="Helical" evidence="6">
    <location>
        <begin position="102"/>
        <end position="123"/>
    </location>
</feature>
<feature type="transmembrane region" description="Helical" evidence="6">
    <location>
        <begin position="350"/>
        <end position="369"/>
    </location>
</feature>
<keyword evidence="5 6" id="KW-0472">Membrane</keyword>
<evidence type="ECO:0000256" key="4">
    <source>
        <dbReference type="ARBA" id="ARBA00022989"/>
    </source>
</evidence>